<keyword evidence="12" id="KW-1185">Reference proteome</keyword>
<dbReference type="InterPro" id="IPR043141">
    <property type="entry name" value="Ribosomal_uL10-like_sf"/>
</dbReference>
<evidence type="ECO:0000256" key="8">
    <source>
        <dbReference type="ARBA" id="ARBA00035707"/>
    </source>
</evidence>
<proteinExistence type="inferred from homology"/>
<comment type="similarity">
    <text evidence="2">Belongs to the peptidase C69 family. Secernin subfamily.</text>
</comment>
<dbReference type="Bgee" id="ENSMFAG00000030335">
    <property type="expression patterns" value="Expressed in heart and 13 other cell types or tissues"/>
</dbReference>
<evidence type="ECO:0000256" key="2">
    <source>
        <dbReference type="ARBA" id="ARBA00005705"/>
    </source>
</evidence>
<evidence type="ECO:0000256" key="10">
    <source>
        <dbReference type="SAM" id="MobiDB-lite"/>
    </source>
</evidence>
<evidence type="ECO:0000256" key="4">
    <source>
        <dbReference type="ARBA" id="ARBA00022946"/>
    </source>
</evidence>
<dbReference type="GO" id="GO:0070004">
    <property type="term" value="F:cysteine-type exopeptidase activity"/>
    <property type="evidence" value="ECO:0007669"/>
    <property type="project" value="InterPro"/>
</dbReference>
<keyword evidence="7" id="KW-0687">Ribonucleoprotein</keyword>
<evidence type="ECO:0000256" key="3">
    <source>
        <dbReference type="ARBA" id="ARBA00008889"/>
    </source>
</evidence>
<dbReference type="CDD" id="cd05797">
    <property type="entry name" value="Ribosomal_L10"/>
    <property type="match status" value="1"/>
</dbReference>
<reference evidence="11" key="3">
    <citation type="submission" date="2025-09" db="UniProtKB">
        <authorList>
            <consortium name="Ensembl"/>
        </authorList>
    </citation>
    <scope>IDENTIFICATION</scope>
</reference>
<dbReference type="Pfam" id="PF00466">
    <property type="entry name" value="Ribosomal_L10"/>
    <property type="match status" value="1"/>
</dbReference>
<evidence type="ECO:0000313" key="12">
    <source>
        <dbReference type="Proteomes" id="UP000233100"/>
    </source>
</evidence>
<sequence length="517" mass="56594">MGARVGQEARCGSQGRSAPGSGAGARPGGKRRSCTLRSGSDPEAEALPGRLGVSAQWGGPGQKRRRWHPGPSWGLGGRESEGNTVLGMASSSPDSPCSCDCFVSVPPASAIPAVIFAKNSDRPRDEVQEVVFVPAGSHTPGSRLQCTYIEVEQVSKTHAVILSRPSWLWGAEMGANEHGVCIGNEAVWTKEQVGEGEALLGMDLLRLALERSSSAQEALHVITGLLERYGQGGSCLEDPAPFSYHNTFLLADRTEAWVLETAGRLWAAQRIQGRLPTLQTVRYGSKAVTRHRRVMHFQRQKLMAVTEYIPPKPAIHPACLPSPPSPPQEETGLIRLLRREIAAVFQDNRMIAVCQNVALSAEDKLLMRHQLRKHKILMKVFPNQVLKPFLEDSKYQNLLPLFVGHNILLVSEEPKVKEMVRILRTVPFLPLLGGCIDDTILSRQGFINYSKLPSLPLVQGELVGGLTHLTTQTHSLLQHQPLQLTTLLDQYIREQREKDSVVSASGKPDPPDPVPDS</sequence>
<dbReference type="GO" id="GO:0005762">
    <property type="term" value="C:mitochondrial large ribosomal subunit"/>
    <property type="evidence" value="ECO:0007669"/>
    <property type="project" value="UniProtKB-ARBA"/>
</dbReference>
<evidence type="ECO:0000256" key="1">
    <source>
        <dbReference type="ARBA" id="ARBA00004173"/>
    </source>
</evidence>
<dbReference type="InterPro" id="IPR001790">
    <property type="entry name" value="Ribosomal_uL10"/>
</dbReference>
<accession>A0A7N9DE47</accession>
<reference evidence="11 12" key="1">
    <citation type="submission" date="2013-03" db="EMBL/GenBank/DDBJ databases">
        <authorList>
            <person name="Warren W."/>
            <person name="Wilson R.K."/>
        </authorList>
    </citation>
    <scope>NUCLEOTIDE SEQUENCE</scope>
</reference>
<organism evidence="11 12">
    <name type="scientific">Macaca fascicularis</name>
    <name type="common">Crab-eating macaque</name>
    <name type="synonym">Cynomolgus monkey</name>
    <dbReference type="NCBI Taxonomy" id="9541"/>
    <lineage>
        <taxon>Eukaryota</taxon>
        <taxon>Metazoa</taxon>
        <taxon>Chordata</taxon>
        <taxon>Craniata</taxon>
        <taxon>Vertebrata</taxon>
        <taxon>Euteleostomi</taxon>
        <taxon>Mammalia</taxon>
        <taxon>Eutheria</taxon>
        <taxon>Euarchontoglires</taxon>
        <taxon>Primates</taxon>
        <taxon>Haplorrhini</taxon>
        <taxon>Catarrhini</taxon>
        <taxon>Cercopithecidae</taxon>
        <taxon>Cercopithecinae</taxon>
        <taxon>Macaca</taxon>
    </lineage>
</organism>
<evidence type="ECO:0000256" key="6">
    <source>
        <dbReference type="ARBA" id="ARBA00023128"/>
    </source>
</evidence>
<keyword evidence="6" id="KW-0496">Mitochondrion</keyword>
<dbReference type="Gene3D" id="3.60.60.10">
    <property type="entry name" value="Penicillin V Acylase, Chain A"/>
    <property type="match status" value="1"/>
</dbReference>
<dbReference type="SUPFAM" id="SSF160369">
    <property type="entry name" value="Ribosomal protein L10-like"/>
    <property type="match status" value="1"/>
</dbReference>
<dbReference type="InterPro" id="IPR005322">
    <property type="entry name" value="Peptidase_C69"/>
</dbReference>
<evidence type="ECO:0000256" key="9">
    <source>
        <dbReference type="ARBA" id="ARBA00035716"/>
    </source>
</evidence>
<dbReference type="Pfam" id="PF03577">
    <property type="entry name" value="Peptidase_C69"/>
    <property type="match status" value="1"/>
</dbReference>
<dbReference type="PANTHER" id="PTHR11560">
    <property type="entry name" value="39S RIBOSOMAL PROTEIN L10, MITOCHONDRIAL"/>
    <property type="match status" value="1"/>
</dbReference>
<dbReference type="GO" id="GO:0016805">
    <property type="term" value="F:dipeptidase activity"/>
    <property type="evidence" value="ECO:0007669"/>
    <property type="project" value="InterPro"/>
</dbReference>
<dbReference type="Gene3D" id="3.30.70.1730">
    <property type="match status" value="1"/>
</dbReference>
<dbReference type="GeneTree" id="ENSGT00390000013474"/>
<dbReference type="AlphaFoldDB" id="A0A7N9DE47"/>
<comment type="similarity">
    <text evidence="3">Belongs to the universal ribosomal protein uL10 family.</text>
</comment>
<keyword evidence="5" id="KW-0689">Ribosomal protein</keyword>
<dbReference type="GO" id="GO:0005743">
    <property type="term" value="C:mitochondrial inner membrane"/>
    <property type="evidence" value="ECO:0007669"/>
    <property type="project" value="UniProtKB-ARBA"/>
</dbReference>
<evidence type="ECO:0000256" key="7">
    <source>
        <dbReference type="ARBA" id="ARBA00023274"/>
    </source>
</evidence>
<dbReference type="GO" id="GO:0006508">
    <property type="term" value="P:proteolysis"/>
    <property type="evidence" value="ECO:0007669"/>
    <property type="project" value="InterPro"/>
</dbReference>
<keyword evidence="4" id="KW-0809">Transit peptide</keyword>
<feature type="region of interest" description="Disordered" evidence="10">
    <location>
        <begin position="1"/>
        <end position="89"/>
    </location>
</feature>
<reference evidence="11" key="2">
    <citation type="submission" date="2025-08" db="UniProtKB">
        <authorList>
            <consortium name="Ensembl"/>
        </authorList>
    </citation>
    <scope>IDENTIFICATION</scope>
</reference>
<comment type="subcellular location">
    <subcellularLocation>
        <location evidence="1">Mitochondrion</location>
    </subcellularLocation>
</comment>
<dbReference type="FunFam" id="3.30.70.1730:FF:000006">
    <property type="entry name" value="39S ribosomal protein L10, mitochondrial"/>
    <property type="match status" value="1"/>
</dbReference>
<feature type="region of interest" description="Disordered" evidence="10">
    <location>
        <begin position="496"/>
        <end position="517"/>
    </location>
</feature>
<evidence type="ECO:0000256" key="5">
    <source>
        <dbReference type="ARBA" id="ARBA00022980"/>
    </source>
</evidence>
<dbReference type="Ensembl" id="ENSMFAT00000097631.1">
    <property type="protein sequence ID" value="ENSMFAP00000063212.1"/>
    <property type="gene ID" value="ENSMFAG00000030335.2"/>
</dbReference>
<protein>
    <recommendedName>
        <fullName evidence="8">Large ribosomal subunit protein uL10m</fullName>
    </recommendedName>
    <alternativeName>
        <fullName evidence="9">39S ribosomal protein L10, mitochondrial</fullName>
    </alternativeName>
</protein>
<evidence type="ECO:0000313" key="11">
    <source>
        <dbReference type="Ensembl" id="ENSMFAP00000063212.1"/>
    </source>
</evidence>
<dbReference type="InterPro" id="IPR047865">
    <property type="entry name" value="Ribosomal_uL10_bac_type"/>
</dbReference>
<name>A0A7N9DE47_MACFA</name>
<dbReference type="Proteomes" id="UP000233100">
    <property type="component" value="Chromosome 16"/>
</dbReference>